<dbReference type="EMBL" id="UXAV01000042">
    <property type="protein sequence ID" value="VDC29628.1"/>
    <property type="molecule type" value="Genomic_DNA"/>
</dbReference>
<sequence>MMRLVDHGIDDRLFRNAMGSFATGVTVITTENAEEVHGMTANAFMSVSLKPKLIAISIGENARMHQHIKEAKQFAVNILSSDQLTESKQFSGQLNLESEFTFLNYKGLPTLEESLAVVTCELHSDYVVGDHTIFIGHVTGVKLQQKDPLVFSKGKYRELKELEDLKE</sequence>
<reference evidence="3 4" key="1">
    <citation type="submission" date="2018-11" db="EMBL/GenBank/DDBJ databases">
        <authorList>
            <person name="Criscuolo A."/>
        </authorList>
    </citation>
    <scope>NUCLEOTIDE SEQUENCE [LARGE SCALE GENOMIC DNA]</scope>
    <source>
        <strain evidence="3">ATB-66</strain>
    </source>
</reference>
<proteinExistence type="predicted"/>
<name>A0A3P5XFJ0_9BACL</name>
<evidence type="ECO:0000313" key="3">
    <source>
        <dbReference type="EMBL" id="VDC29628.1"/>
    </source>
</evidence>
<protein>
    <submittedName>
        <fullName evidence="3">NADH-dependent flavin reductase</fullName>
        <ecNumber evidence="3">1.5.1.36</ecNumber>
    </submittedName>
</protein>
<dbReference type="Gene3D" id="2.30.110.10">
    <property type="entry name" value="Electron Transport, Fmn-binding Protein, Chain A"/>
    <property type="match status" value="1"/>
</dbReference>
<dbReference type="InterPro" id="IPR012349">
    <property type="entry name" value="Split_barrel_FMN-bd"/>
</dbReference>
<dbReference type="InterPro" id="IPR002563">
    <property type="entry name" value="Flavin_Rdtase-like_dom"/>
</dbReference>
<dbReference type="RefSeq" id="WP_415579179.1">
    <property type="nucleotide sequence ID" value="NZ_CBCRXF010000001.1"/>
</dbReference>
<evidence type="ECO:0000259" key="2">
    <source>
        <dbReference type="SMART" id="SM00903"/>
    </source>
</evidence>
<dbReference type="Proteomes" id="UP000270468">
    <property type="component" value="Unassembled WGS sequence"/>
</dbReference>
<dbReference type="PANTHER" id="PTHR30466">
    <property type="entry name" value="FLAVIN REDUCTASE"/>
    <property type="match status" value="1"/>
</dbReference>
<evidence type="ECO:0000313" key="4">
    <source>
        <dbReference type="Proteomes" id="UP000270468"/>
    </source>
</evidence>
<accession>A0A3P5XFJ0</accession>
<dbReference type="PANTHER" id="PTHR30466:SF1">
    <property type="entry name" value="FMN REDUCTASE (NADH) RUTF"/>
    <property type="match status" value="1"/>
</dbReference>
<dbReference type="SMART" id="SM00903">
    <property type="entry name" value="Flavin_Reduct"/>
    <property type="match status" value="1"/>
</dbReference>
<dbReference type="EC" id="1.5.1.36" evidence="3"/>
<feature type="domain" description="Flavin reductase like" evidence="2">
    <location>
        <begin position="18"/>
        <end position="158"/>
    </location>
</feature>
<dbReference type="GO" id="GO:0006208">
    <property type="term" value="P:pyrimidine nucleobase catabolic process"/>
    <property type="evidence" value="ECO:0007669"/>
    <property type="project" value="TreeGrafter"/>
</dbReference>
<evidence type="ECO:0000256" key="1">
    <source>
        <dbReference type="ARBA" id="ARBA00023002"/>
    </source>
</evidence>
<dbReference type="GO" id="GO:0036382">
    <property type="term" value="F:flavin reductase (NADH) activity"/>
    <property type="evidence" value="ECO:0007669"/>
    <property type="project" value="UniProtKB-EC"/>
</dbReference>
<dbReference type="AlphaFoldDB" id="A0A3P5XFJ0"/>
<gene>
    <name evidence="3" type="primary">nphA2</name>
    <name evidence="3" type="ORF">FILTAD_02184</name>
</gene>
<dbReference type="InterPro" id="IPR050268">
    <property type="entry name" value="NADH-dep_flavin_reductase"/>
</dbReference>
<keyword evidence="4" id="KW-1185">Reference proteome</keyword>
<dbReference type="GO" id="GO:0010181">
    <property type="term" value="F:FMN binding"/>
    <property type="evidence" value="ECO:0007669"/>
    <property type="project" value="InterPro"/>
</dbReference>
<dbReference type="Pfam" id="PF01613">
    <property type="entry name" value="Flavin_Reduct"/>
    <property type="match status" value="1"/>
</dbReference>
<dbReference type="GO" id="GO:0042602">
    <property type="term" value="F:riboflavin reductase (NADPH) activity"/>
    <property type="evidence" value="ECO:0007669"/>
    <property type="project" value="TreeGrafter"/>
</dbReference>
<organism evidence="3 4">
    <name type="scientific">Filibacter tadaridae</name>
    <dbReference type="NCBI Taxonomy" id="2483811"/>
    <lineage>
        <taxon>Bacteria</taxon>
        <taxon>Bacillati</taxon>
        <taxon>Bacillota</taxon>
        <taxon>Bacilli</taxon>
        <taxon>Bacillales</taxon>
        <taxon>Caryophanaceae</taxon>
        <taxon>Filibacter</taxon>
    </lineage>
</organism>
<keyword evidence="1 3" id="KW-0560">Oxidoreductase</keyword>
<dbReference type="SUPFAM" id="SSF50475">
    <property type="entry name" value="FMN-binding split barrel"/>
    <property type="match status" value="1"/>
</dbReference>